<dbReference type="EMBL" id="AFBQ01000128">
    <property type="protein sequence ID" value="EHY31668.1"/>
    <property type="molecule type" value="Genomic_DNA"/>
</dbReference>
<reference evidence="4 5" key="1">
    <citation type="submission" date="2011-11" db="EMBL/GenBank/DDBJ databases">
        <authorList>
            <person name="Weinstock G."/>
            <person name="Sodergren E."/>
            <person name="Clifton S."/>
            <person name="Fulton L."/>
            <person name="Fulton B."/>
            <person name="Courtney L."/>
            <person name="Fronick C."/>
            <person name="Harrison M."/>
            <person name="Strong C."/>
            <person name="Farmer C."/>
            <person name="Delahaunty K."/>
            <person name="Markovic C."/>
            <person name="Hall O."/>
            <person name="Minx P."/>
            <person name="Tomlinson C."/>
            <person name="Mitreva M."/>
            <person name="Hou S."/>
            <person name="Chen J."/>
            <person name="Wollam A."/>
            <person name="Pepin K.H."/>
            <person name="Johnson M."/>
            <person name="Bhonagiri V."/>
            <person name="Zhang X."/>
            <person name="Suruliraj S."/>
            <person name="Warren W."/>
            <person name="Chinwalla A."/>
            <person name="Mardis E.R."/>
            <person name="Wilson R.K."/>
        </authorList>
    </citation>
    <scope>NUCLEOTIDE SEQUENCE [LARGE SCALE GENOMIC DNA]</scope>
    <source>
        <strain evidence="4 5">YIT 11816</strain>
    </source>
</reference>
<dbReference type="GO" id="GO:0006310">
    <property type="term" value="P:DNA recombination"/>
    <property type="evidence" value="ECO:0007669"/>
    <property type="project" value="UniProtKB-KW"/>
</dbReference>
<dbReference type="AlphaFoldDB" id="H3KDZ3"/>
<dbReference type="HOGENOM" id="CLU_027562_9_6_4"/>
<dbReference type="CDD" id="cd00397">
    <property type="entry name" value="DNA_BRE_C"/>
    <property type="match status" value="1"/>
</dbReference>
<name>H3KDZ3_9BURK</name>
<feature type="domain" description="Tyr recombinase" evidence="3">
    <location>
        <begin position="150"/>
        <end position="335"/>
    </location>
</feature>
<keyword evidence="5" id="KW-1185">Reference proteome</keyword>
<dbReference type="InterPro" id="IPR002104">
    <property type="entry name" value="Integrase_catalytic"/>
</dbReference>
<keyword evidence="2" id="KW-0233">DNA recombination</keyword>
<accession>H3KDZ3</accession>
<dbReference type="Gene3D" id="1.10.443.10">
    <property type="entry name" value="Intergrase catalytic core"/>
    <property type="match status" value="1"/>
</dbReference>
<dbReference type="GO" id="GO:0015074">
    <property type="term" value="P:DNA integration"/>
    <property type="evidence" value="ECO:0007669"/>
    <property type="project" value="UniProtKB-KW"/>
</dbReference>
<dbReference type="RefSeq" id="WP_008541719.1">
    <property type="nucleotide sequence ID" value="NZ_JH604935.1"/>
</dbReference>
<dbReference type="InterPro" id="IPR013762">
    <property type="entry name" value="Integrase-like_cat_sf"/>
</dbReference>
<evidence type="ECO:0000313" key="4">
    <source>
        <dbReference type="EMBL" id="EHY31668.1"/>
    </source>
</evidence>
<evidence type="ECO:0000256" key="1">
    <source>
        <dbReference type="ARBA" id="ARBA00022908"/>
    </source>
</evidence>
<dbReference type="PANTHER" id="PTHR30349">
    <property type="entry name" value="PHAGE INTEGRASE-RELATED"/>
    <property type="match status" value="1"/>
</dbReference>
<dbReference type="InterPro" id="IPR050090">
    <property type="entry name" value="Tyrosine_recombinase_XerCD"/>
</dbReference>
<dbReference type="Pfam" id="PF00589">
    <property type="entry name" value="Phage_integrase"/>
    <property type="match status" value="1"/>
</dbReference>
<dbReference type="STRING" id="762967.HMPREF9440_00955"/>
<dbReference type="Proteomes" id="UP000004956">
    <property type="component" value="Unassembled WGS sequence"/>
</dbReference>
<dbReference type="GO" id="GO:0003677">
    <property type="term" value="F:DNA binding"/>
    <property type="evidence" value="ECO:0007669"/>
    <property type="project" value="InterPro"/>
</dbReference>
<proteinExistence type="predicted"/>
<dbReference type="PROSITE" id="PS51898">
    <property type="entry name" value="TYR_RECOMBINASE"/>
    <property type="match status" value="1"/>
</dbReference>
<evidence type="ECO:0000313" key="5">
    <source>
        <dbReference type="Proteomes" id="UP000004956"/>
    </source>
</evidence>
<dbReference type="PANTHER" id="PTHR30349:SF90">
    <property type="entry name" value="TYROSINE RECOMBINASE XERD"/>
    <property type="match status" value="1"/>
</dbReference>
<organism evidence="4 5">
    <name type="scientific">Sutterella parvirubra YIT 11816</name>
    <dbReference type="NCBI Taxonomy" id="762967"/>
    <lineage>
        <taxon>Bacteria</taxon>
        <taxon>Pseudomonadati</taxon>
        <taxon>Pseudomonadota</taxon>
        <taxon>Betaproteobacteria</taxon>
        <taxon>Burkholderiales</taxon>
        <taxon>Sutterellaceae</taxon>
        <taxon>Sutterella</taxon>
    </lineage>
</organism>
<evidence type="ECO:0000259" key="3">
    <source>
        <dbReference type="PROSITE" id="PS51898"/>
    </source>
</evidence>
<dbReference type="SUPFAM" id="SSF56349">
    <property type="entry name" value="DNA breaking-rejoining enzymes"/>
    <property type="match status" value="1"/>
</dbReference>
<gene>
    <name evidence="4" type="ORF">HMPREF9440_00955</name>
</gene>
<comment type="caution">
    <text evidence="4">The sequence shown here is derived from an EMBL/GenBank/DDBJ whole genome shotgun (WGS) entry which is preliminary data.</text>
</comment>
<dbReference type="OrthoDB" id="9801717at2"/>
<dbReference type="PATRIC" id="fig|762967.3.peg.759"/>
<evidence type="ECO:0000256" key="2">
    <source>
        <dbReference type="ARBA" id="ARBA00023172"/>
    </source>
</evidence>
<keyword evidence="1" id="KW-0229">DNA integration</keyword>
<sequence length="339" mass="37504">MTTSDFSNLPIDVSDPTPNLGLDRSALAVVSDDPPKANPALVYLAGLHSELSRTSMKSKLNVVARLLGARDLYDCPWSKIRAEHVVGLMTKLAQDGGKSVERSGRAGSTVNCYLAAMKGVAKAAWISGQLAHEDYLRVTAVKELRYSRAPAGRSLTFRESRTMLQNCDPNRKIDIRDQAILMLMLGCGLRRGEIPGLMIERYFPDEGALTLIGKGDKERKVFLPEEVQESIDDWIQRVRGVGPGRLFGRILKNGSLNLSRPLDPRSVGMIVQNRLKASQINGKLTAHDLRRTFATRLLDDGIDITTVKNMIGHANITTTARYDRRGEEVQKRAARSVRL</sequence>
<protein>
    <submittedName>
        <fullName evidence="4">Site-specific recombinase, phage integrase family</fullName>
    </submittedName>
</protein>
<dbReference type="InterPro" id="IPR011010">
    <property type="entry name" value="DNA_brk_join_enz"/>
</dbReference>